<accession>A0A9N9DZH2</accession>
<name>A0A9N9DZH2_FUNMO</name>
<dbReference type="Proteomes" id="UP000789375">
    <property type="component" value="Unassembled WGS sequence"/>
</dbReference>
<evidence type="ECO:0000313" key="2">
    <source>
        <dbReference type="Proteomes" id="UP000789375"/>
    </source>
</evidence>
<dbReference type="EMBL" id="CAJVPP010004704">
    <property type="protein sequence ID" value="CAG8654189.1"/>
    <property type="molecule type" value="Genomic_DNA"/>
</dbReference>
<dbReference type="AlphaFoldDB" id="A0A9N9DZH2"/>
<keyword evidence="2" id="KW-1185">Reference proteome</keyword>
<comment type="caution">
    <text evidence="1">The sequence shown here is derived from an EMBL/GenBank/DDBJ whole genome shotgun (WGS) entry which is preliminary data.</text>
</comment>
<feature type="non-terminal residue" evidence="1">
    <location>
        <position position="40"/>
    </location>
</feature>
<gene>
    <name evidence="1" type="ORF">FMOSSE_LOCUS11623</name>
</gene>
<reference evidence="1" key="1">
    <citation type="submission" date="2021-06" db="EMBL/GenBank/DDBJ databases">
        <authorList>
            <person name="Kallberg Y."/>
            <person name="Tangrot J."/>
            <person name="Rosling A."/>
        </authorList>
    </citation>
    <scope>NUCLEOTIDE SEQUENCE</scope>
    <source>
        <strain evidence="1">87-6 pot B 2015</strain>
    </source>
</reference>
<proteinExistence type="predicted"/>
<organism evidence="1 2">
    <name type="scientific">Funneliformis mosseae</name>
    <name type="common">Endomycorrhizal fungus</name>
    <name type="synonym">Glomus mosseae</name>
    <dbReference type="NCBI Taxonomy" id="27381"/>
    <lineage>
        <taxon>Eukaryota</taxon>
        <taxon>Fungi</taxon>
        <taxon>Fungi incertae sedis</taxon>
        <taxon>Mucoromycota</taxon>
        <taxon>Glomeromycotina</taxon>
        <taxon>Glomeromycetes</taxon>
        <taxon>Glomerales</taxon>
        <taxon>Glomeraceae</taxon>
        <taxon>Funneliformis</taxon>
    </lineage>
</organism>
<evidence type="ECO:0000313" key="1">
    <source>
        <dbReference type="EMBL" id="CAG8654189.1"/>
    </source>
</evidence>
<sequence>MSMSYCSPIDCNTQIKSFSNISDPLSDVNKEKSSLMIGIE</sequence>
<protein>
    <submittedName>
        <fullName evidence="1">13707_t:CDS:1</fullName>
    </submittedName>
</protein>